<evidence type="ECO:0000256" key="12">
    <source>
        <dbReference type="ARBA" id="ARBA00023209"/>
    </source>
</evidence>
<feature type="transmembrane region" description="Helical" evidence="19">
    <location>
        <begin position="17"/>
        <end position="33"/>
    </location>
</feature>
<evidence type="ECO:0000256" key="19">
    <source>
        <dbReference type="SAM" id="Phobius"/>
    </source>
</evidence>
<evidence type="ECO:0000256" key="8">
    <source>
        <dbReference type="ARBA" id="ARBA00022824"/>
    </source>
</evidence>
<keyword evidence="5" id="KW-0444">Lipid biosynthesis</keyword>
<evidence type="ECO:0000256" key="16">
    <source>
        <dbReference type="ARBA" id="ARBA00026120"/>
    </source>
</evidence>
<keyword evidence="11 19" id="KW-0472">Membrane</keyword>
<keyword evidence="10" id="KW-0443">Lipid metabolism</keyword>
<keyword evidence="13" id="KW-1208">Phospholipid metabolism</keyword>
<comment type="caution">
    <text evidence="20">The sequence shown here is derived from an EMBL/GenBank/DDBJ whole genome shotgun (WGS) entry which is preliminary data.</text>
</comment>
<dbReference type="GO" id="GO:0030258">
    <property type="term" value="P:lipid modification"/>
    <property type="evidence" value="ECO:0007669"/>
    <property type="project" value="TreeGrafter"/>
</dbReference>
<evidence type="ECO:0000256" key="4">
    <source>
        <dbReference type="ARBA" id="ARBA00010323"/>
    </source>
</evidence>
<protein>
    <recommendedName>
        <fullName evidence="18">Lysophospholipid acyltransferase 5</fullName>
        <ecNumber evidence="16">2.3.1.23</ecNumber>
        <ecNumber evidence="17">2.3.1.n6</ecNumber>
    </recommendedName>
</protein>
<evidence type="ECO:0000313" key="20">
    <source>
        <dbReference type="EMBL" id="KAJ6644385.1"/>
    </source>
</evidence>
<evidence type="ECO:0000256" key="13">
    <source>
        <dbReference type="ARBA" id="ARBA00023264"/>
    </source>
</evidence>
<dbReference type="GO" id="GO:0047184">
    <property type="term" value="F:1-acylglycerophosphocholine O-acyltransferase activity"/>
    <property type="evidence" value="ECO:0007669"/>
    <property type="project" value="UniProtKB-EC"/>
</dbReference>
<evidence type="ECO:0000256" key="14">
    <source>
        <dbReference type="ARBA" id="ARBA00023315"/>
    </source>
</evidence>
<sequence length="246" mass="27992">YPLAYIYRQFIFTTSKLINHLFIITTGLFILYFNYGFDLYHVILAVSVEFIFVHTLKGSVLTSVSFIFHLGYLLVGYYYTSSDTYDIKWTMPHCVLVLRLIGLSFDVADGKRPPEKLSNENKKTCLDKAPGLLEIFSFALFPASLLIGPQFPFRRYSSFINKDFAKYTGNMRAGLIRGGIGLAYLVVHQVGAMFVYDDYLLSEEYANSAYLYKLVILGMWGRVALYKYISCWLLAEGVASCFGDLG</sequence>
<keyword evidence="6" id="KW-0808">Transferase</keyword>
<dbReference type="Pfam" id="PF03062">
    <property type="entry name" value="MBOAT"/>
    <property type="match status" value="1"/>
</dbReference>
<name>A0A9Q0S5T7_9DIPT</name>
<evidence type="ECO:0000256" key="9">
    <source>
        <dbReference type="ARBA" id="ARBA00022989"/>
    </source>
</evidence>
<dbReference type="InterPro" id="IPR004299">
    <property type="entry name" value="MBOAT_fam"/>
</dbReference>
<keyword evidence="9 19" id="KW-1133">Transmembrane helix</keyword>
<evidence type="ECO:0000256" key="3">
    <source>
        <dbReference type="ARBA" id="ARBA00005074"/>
    </source>
</evidence>
<evidence type="ECO:0000256" key="18">
    <source>
        <dbReference type="ARBA" id="ARBA00039721"/>
    </source>
</evidence>
<evidence type="ECO:0000256" key="15">
    <source>
        <dbReference type="ARBA" id="ARBA00025707"/>
    </source>
</evidence>
<dbReference type="InterPro" id="IPR049941">
    <property type="entry name" value="LPLAT_7/PORCN-like"/>
</dbReference>
<feature type="transmembrane region" description="Helical" evidence="19">
    <location>
        <begin position="63"/>
        <end position="80"/>
    </location>
</feature>
<evidence type="ECO:0000256" key="10">
    <source>
        <dbReference type="ARBA" id="ARBA00023098"/>
    </source>
</evidence>
<keyword evidence="14 20" id="KW-0012">Acyltransferase</keyword>
<dbReference type="EC" id="2.3.1.23" evidence="16"/>
<comment type="similarity">
    <text evidence="4">Belongs to the membrane-bound acyltransferase family.</text>
</comment>
<feature type="transmembrane region" description="Helical" evidence="19">
    <location>
        <begin position="135"/>
        <end position="153"/>
    </location>
</feature>
<evidence type="ECO:0000256" key="11">
    <source>
        <dbReference type="ARBA" id="ARBA00023136"/>
    </source>
</evidence>
<accession>A0A9Q0S5T7</accession>
<keyword evidence="12" id="KW-0594">Phospholipid biosynthesis</keyword>
<reference evidence="20" key="1">
    <citation type="submission" date="2022-07" db="EMBL/GenBank/DDBJ databases">
        <authorList>
            <person name="Trinca V."/>
            <person name="Uliana J.V.C."/>
            <person name="Torres T.T."/>
            <person name="Ward R.J."/>
            <person name="Monesi N."/>
        </authorList>
    </citation>
    <scope>NUCLEOTIDE SEQUENCE</scope>
    <source>
        <strain evidence="20">HSMRA1968</strain>
        <tissue evidence="20">Whole embryos</tissue>
    </source>
</reference>
<dbReference type="AlphaFoldDB" id="A0A9Q0S5T7"/>
<comment type="subcellular location">
    <subcellularLocation>
        <location evidence="2">Endoplasmic reticulum</location>
    </subcellularLocation>
    <subcellularLocation>
        <location evidence="1">Membrane</location>
        <topology evidence="1">Multi-pass membrane protein</topology>
    </subcellularLocation>
</comment>
<evidence type="ECO:0000256" key="7">
    <source>
        <dbReference type="ARBA" id="ARBA00022692"/>
    </source>
</evidence>
<dbReference type="Proteomes" id="UP001151699">
    <property type="component" value="Chromosome B"/>
</dbReference>
<feature type="non-terminal residue" evidence="20">
    <location>
        <position position="1"/>
    </location>
</feature>
<evidence type="ECO:0000256" key="6">
    <source>
        <dbReference type="ARBA" id="ARBA00022679"/>
    </source>
</evidence>
<dbReference type="OrthoDB" id="5974730at2759"/>
<evidence type="ECO:0000256" key="17">
    <source>
        <dbReference type="ARBA" id="ARBA00038923"/>
    </source>
</evidence>
<gene>
    <name evidence="20" type="primary">nes</name>
    <name evidence="20" type="ORF">Bhyg_09354</name>
</gene>
<comment type="pathway">
    <text evidence="3">Lipid metabolism; phospholipid metabolism.</text>
</comment>
<dbReference type="PANTHER" id="PTHR13906:SF14">
    <property type="entry name" value="LYSOPHOSPHOLIPID ACYLTRANSFERASE 5"/>
    <property type="match status" value="1"/>
</dbReference>
<dbReference type="PANTHER" id="PTHR13906">
    <property type="entry name" value="PORCUPINE"/>
    <property type="match status" value="1"/>
</dbReference>
<evidence type="ECO:0000256" key="5">
    <source>
        <dbReference type="ARBA" id="ARBA00022516"/>
    </source>
</evidence>
<proteinExistence type="inferred from homology"/>
<keyword evidence="8" id="KW-0256">Endoplasmic reticulum</keyword>
<comment type="pathway">
    <text evidence="15">Phospholipid metabolism.</text>
</comment>
<keyword evidence="7 19" id="KW-0812">Transmembrane</keyword>
<dbReference type="GO" id="GO:0016020">
    <property type="term" value="C:membrane"/>
    <property type="evidence" value="ECO:0007669"/>
    <property type="project" value="UniProtKB-SubCell"/>
</dbReference>
<evidence type="ECO:0000256" key="2">
    <source>
        <dbReference type="ARBA" id="ARBA00004240"/>
    </source>
</evidence>
<dbReference type="GO" id="GO:0005783">
    <property type="term" value="C:endoplasmic reticulum"/>
    <property type="evidence" value="ECO:0007669"/>
    <property type="project" value="UniProtKB-SubCell"/>
</dbReference>
<organism evidence="20 21">
    <name type="scientific">Pseudolycoriella hygida</name>
    <dbReference type="NCBI Taxonomy" id="35572"/>
    <lineage>
        <taxon>Eukaryota</taxon>
        <taxon>Metazoa</taxon>
        <taxon>Ecdysozoa</taxon>
        <taxon>Arthropoda</taxon>
        <taxon>Hexapoda</taxon>
        <taxon>Insecta</taxon>
        <taxon>Pterygota</taxon>
        <taxon>Neoptera</taxon>
        <taxon>Endopterygota</taxon>
        <taxon>Diptera</taxon>
        <taxon>Nematocera</taxon>
        <taxon>Sciaroidea</taxon>
        <taxon>Sciaridae</taxon>
        <taxon>Pseudolycoriella</taxon>
    </lineage>
</organism>
<dbReference type="EMBL" id="WJQU01000002">
    <property type="protein sequence ID" value="KAJ6644385.1"/>
    <property type="molecule type" value="Genomic_DNA"/>
</dbReference>
<dbReference type="EC" id="2.3.1.n6" evidence="17"/>
<evidence type="ECO:0000313" key="21">
    <source>
        <dbReference type="Proteomes" id="UP001151699"/>
    </source>
</evidence>
<feature type="transmembrane region" description="Helical" evidence="19">
    <location>
        <begin position="174"/>
        <end position="196"/>
    </location>
</feature>
<dbReference type="GO" id="GO:0006656">
    <property type="term" value="P:phosphatidylcholine biosynthetic process"/>
    <property type="evidence" value="ECO:0007669"/>
    <property type="project" value="TreeGrafter"/>
</dbReference>
<keyword evidence="21" id="KW-1185">Reference proteome</keyword>
<evidence type="ECO:0000256" key="1">
    <source>
        <dbReference type="ARBA" id="ARBA00004141"/>
    </source>
</evidence>
<dbReference type="GO" id="GO:0071617">
    <property type="term" value="F:lysophospholipid acyltransferase activity"/>
    <property type="evidence" value="ECO:0007669"/>
    <property type="project" value="TreeGrafter"/>
</dbReference>